<dbReference type="AlphaFoldDB" id="A0AAJ2MTE5"/>
<name>A0AAJ2MTE5_STEMA</name>
<gene>
    <name evidence="1" type="ORF">ROV92_13290</name>
</gene>
<accession>A0AAJ2MTE5</accession>
<organism evidence="1 2">
    <name type="scientific">Stenotrophomonas maltophilia</name>
    <name type="common">Pseudomonas maltophilia</name>
    <name type="synonym">Xanthomonas maltophilia</name>
    <dbReference type="NCBI Taxonomy" id="40324"/>
    <lineage>
        <taxon>Bacteria</taxon>
        <taxon>Pseudomonadati</taxon>
        <taxon>Pseudomonadota</taxon>
        <taxon>Gammaproteobacteria</taxon>
        <taxon>Lysobacterales</taxon>
        <taxon>Lysobacteraceae</taxon>
        <taxon>Stenotrophomonas</taxon>
        <taxon>Stenotrophomonas maltophilia group</taxon>
    </lineage>
</organism>
<protein>
    <submittedName>
        <fullName evidence="1">Uncharacterized protein</fullName>
    </submittedName>
</protein>
<dbReference type="EMBL" id="JAVSKO010000005">
    <property type="protein sequence ID" value="MDT3468958.1"/>
    <property type="molecule type" value="Genomic_DNA"/>
</dbReference>
<comment type="caution">
    <text evidence="1">The sequence shown here is derived from an EMBL/GenBank/DDBJ whole genome shotgun (WGS) entry which is preliminary data.</text>
</comment>
<sequence>MISILLAASLAMPADQVYAAIRECRALHGMDSVIRKQSGHGKWYVRISDEGIERVECYLPNGAVKGYAAQIERMPFDMAKSCADQGMRSVPDERNKGALKCVSKTPQTLRDRWNGGAK</sequence>
<reference evidence="1" key="1">
    <citation type="submission" date="2023-07" db="EMBL/GenBank/DDBJ databases">
        <title>Comparative genomics of clinical Stenotrophomonas maltophilia isolates reveals regions of diversity which correlate with colonization and persistence in vivo.</title>
        <authorList>
            <person name="Mcdaniel M.S."/>
            <person name="Swords W.E."/>
            <person name="Sumpter N.A."/>
            <person name="Lindgren N.R."/>
            <person name="Billiot C.E."/>
        </authorList>
    </citation>
    <scope>NUCLEOTIDE SEQUENCE</scope>
    <source>
        <strain evidence="1">Ism4</strain>
    </source>
</reference>
<evidence type="ECO:0000313" key="2">
    <source>
        <dbReference type="Proteomes" id="UP001251948"/>
    </source>
</evidence>
<evidence type="ECO:0000313" key="1">
    <source>
        <dbReference type="EMBL" id="MDT3468958.1"/>
    </source>
</evidence>
<dbReference type="Proteomes" id="UP001251948">
    <property type="component" value="Unassembled WGS sequence"/>
</dbReference>
<proteinExistence type="predicted"/>
<dbReference type="RefSeq" id="WP_312562713.1">
    <property type="nucleotide sequence ID" value="NZ_JAVSKO010000005.1"/>
</dbReference>